<evidence type="ECO:0000256" key="5">
    <source>
        <dbReference type="ARBA" id="ARBA00023136"/>
    </source>
</evidence>
<evidence type="ECO:0000256" key="3">
    <source>
        <dbReference type="ARBA" id="ARBA00022692"/>
    </source>
</evidence>
<dbReference type="InterPro" id="IPR015414">
    <property type="entry name" value="TMEM64"/>
</dbReference>
<reference evidence="8 9" key="1">
    <citation type="submission" date="2019-03" db="EMBL/GenBank/DDBJ databases">
        <title>Genomic Encyclopedia of Type Strains, Phase IV (KMG-IV): sequencing the most valuable type-strain genomes for metagenomic binning, comparative biology and taxonomic classification.</title>
        <authorList>
            <person name="Goeker M."/>
        </authorList>
    </citation>
    <scope>NUCLEOTIDE SEQUENCE [LARGE SCALE GENOMIC DNA]</scope>
    <source>
        <strain evidence="8 9">DSM 25082</strain>
    </source>
</reference>
<dbReference type="AlphaFoldDB" id="A0A4R6NAJ4"/>
<evidence type="ECO:0000256" key="1">
    <source>
        <dbReference type="ARBA" id="ARBA00004651"/>
    </source>
</evidence>
<keyword evidence="2 6" id="KW-1003">Cell membrane</keyword>
<keyword evidence="5 6" id="KW-0472">Membrane</keyword>
<dbReference type="EMBL" id="SNXE01000001">
    <property type="protein sequence ID" value="TDP12746.1"/>
    <property type="molecule type" value="Genomic_DNA"/>
</dbReference>
<evidence type="ECO:0000256" key="2">
    <source>
        <dbReference type="ARBA" id="ARBA00022475"/>
    </source>
</evidence>
<evidence type="ECO:0000256" key="6">
    <source>
        <dbReference type="RuleBase" id="RU366058"/>
    </source>
</evidence>
<feature type="transmembrane region" description="Helical" evidence="6">
    <location>
        <begin position="169"/>
        <end position="191"/>
    </location>
</feature>
<feature type="transmembrane region" description="Helical" evidence="6">
    <location>
        <begin position="62"/>
        <end position="87"/>
    </location>
</feature>
<comment type="caution">
    <text evidence="8">The sequence shown here is derived from an EMBL/GenBank/DDBJ whole genome shotgun (WGS) entry which is preliminary data.</text>
</comment>
<evidence type="ECO:0000259" key="7">
    <source>
        <dbReference type="Pfam" id="PF09335"/>
    </source>
</evidence>
<dbReference type="Proteomes" id="UP000295357">
    <property type="component" value="Unassembled WGS sequence"/>
</dbReference>
<evidence type="ECO:0000313" key="8">
    <source>
        <dbReference type="EMBL" id="TDP12746.1"/>
    </source>
</evidence>
<evidence type="ECO:0000313" key="9">
    <source>
        <dbReference type="Proteomes" id="UP000295357"/>
    </source>
</evidence>
<accession>A0A4R6NAJ4</accession>
<comment type="subcellular location">
    <subcellularLocation>
        <location evidence="1 6">Cell membrane</location>
        <topology evidence="1 6">Multi-pass membrane protein</topology>
    </subcellularLocation>
</comment>
<protein>
    <recommendedName>
        <fullName evidence="6">TVP38/TMEM64 family membrane protein</fullName>
    </recommendedName>
</protein>
<organism evidence="8 9">
    <name type="scientific">Roseateles asaccharophilus</name>
    <dbReference type="NCBI Taxonomy" id="582607"/>
    <lineage>
        <taxon>Bacteria</taxon>
        <taxon>Pseudomonadati</taxon>
        <taxon>Pseudomonadota</taxon>
        <taxon>Betaproteobacteria</taxon>
        <taxon>Burkholderiales</taxon>
        <taxon>Sphaerotilaceae</taxon>
        <taxon>Roseateles</taxon>
    </lineage>
</organism>
<evidence type="ECO:0000256" key="4">
    <source>
        <dbReference type="ARBA" id="ARBA00022989"/>
    </source>
</evidence>
<keyword evidence="3 6" id="KW-0812">Transmembrane</keyword>
<proteinExistence type="inferred from homology"/>
<feature type="transmembrane region" description="Helical" evidence="6">
    <location>
        <begin position="94"/>
        <end position="113"/>
    </location>
</feature>
<feature type="transmembrane region" description="Helical" evidence="6">
    <location>
        <begin position="141"/>
        <end position="162"/>
    </location>
</feature>
<keyword evidence="4 6" id="KW-1133">Transmembrane helix</keyword>
<dbReference type="PANTHER" id="PTHR12677:SF59">
    <property type="entry name" value="GOLGI APPARATUS MEMBRANE PROTEIN TVP38-RELATED"/>
    <property type="match status" value="1"/>
</dbReference>
<feature type="domain" description="VTT" evidence="7">
    <location>
        <begin position="77"/>
        <end position="191"/>
    </location>
</feature>
<sequence>MSLRPRPRISAALRWRLLLLGLALLALIALSLAWRSEALAPWLSPQKLLTALQQGAQALGPLLMLGLMVLALVLAMPLSLLCLLVLAALGPWPGLALCFGAAALSACVSHGLGHALGHELLLRLAGPKVQLLSESLGRRGLRSVVILRLLPIAPFAVVNMVAGATHIRLWQMVLGTLIGMAPSTVFMAVFIQPLLDALLQR</sequence>
<dbReference type="OrthoDB" id="8828485at2"/>
<dbReference type="PANTHER" id="PTHR12677">
    <property type="entry name" value="GOLGI APPARATUS MEMBRANE PROTEIN TVP38-RELATED"/>
    <property type="match status" value="1"/>
</dbReference>
<dbReference type="RefSeq" id="WP_133601688.1">
    <property type="nucleotide sequence ID" value="NZ_JAUFPJ010000005.1"/>
</dbReference>
<dbReference type="Pfam" id="PF09335">
    <property type="entry name" value="VTT_dom"/>
    <property type="match status" value="1"/>
</dbReference>
<dbReference type="InterPro" id="IPR032816">
    <property type="entry name" value="VTT_dom"/>
</dbReference>
<comment type="similarity">
    <text evidence="6">Belongs to the TVP38/TMEM64 family.</text>
</comment>
<dbReference type="GO" id="GO:0005886">
    <property type="term" value="C:plasma membrane"/>
    <property type="evidence" value="ECO:0007669"/>
    <property type="project" value="UniProtKB-SubCell"/>
</dbReference>
<gene>
    <name evidence="8" type="ORF">DFR39_101219</name>
</gene>
<keyword evidence="9" id="KW-1185">Reference proteome</keyword>
<comment type="caution">
    <text evidence="6">Lacks conserved residue(s) required for the propagation of feature annotation.</text>
</comment>
<name>A0A4R6NAJ4_9BURK</name>